<sequence>MLLFTRDWSLYRDKSSNHKEDSAMLGELEQAMGITSRHLTDFHPGVDDARLRLQWASTRCTTWPEDIAYLLLGVFSLHIPVLYGESAENALGRLLAEVISKSGDTSILDWVGQSLVFHRCFPATIIPYEAPPLSLPDLPTPPSTGRIRKFLFIKSARKMHQALSSLPLTKFRRWAWLSLILHCRRGSKMRRKEPHVLIRPWHPNFNLPSILDLPMAHMARTTVQCTFIKGTTSQRVSEGCIDLSDYRSSYGLCWCVERRG</sequence>
<reference evidence="1 2" key="1">
    <citation type="submission" date="2014-04" db="EMBL/GenBank/DDBJ databases">
        <authorList>
            <consortium name="DOE Joint Genome Institute"/>
            <person name="Kuo A."/>
            <person name="Kohler A."/>
            <person name="Nagy L.G."/>
            <person name="Floudas D."/>
            <person name="Copeland A."/>
            <person name="Barry K.W."/>
            <person name="Cichocki N."/>
            <person name="Veneault-Fourrey C."/>
            <person name="LaButti K."/>
            <person name="Lindquist E.A."/>
            <person name="Lipzen A."/>
            <person name="Lundell T."/>
            <person name="Morin E."/>
            <person name="Murat C."/>
            <person name="Sun H."/>
            <person name="Tunlid A."/>
            <person name="Henrissat B."/>
            <person name="Grigoriev I.V."/>
            <person name="Hibbett D.S."/>
            <person name="Martin F."/>
            <person name="Nordberg H.P."/>
            <person name="Cantor M.N."/>
            <person name="Hua S.X."/>
        </authorList>
    </citation>
    <scope>NUCLEOTIDE SEQUENCE [LARGE SCALE GENOMIC DNA]</scope>
    <source>
        <strain evidence="1 2">Foug A</strain>
    </source>
</reference>
<dbReference type="AlphaFoldDB" id="A0A0C3CXM6"/>
<protein>
    <submittedName>
        <fullName evidence="1">Uncharacterized protein</fullName>
    </submittedName>
</protein>
<dbReference type="PANTHER" id="PTHR10622:SF10">
    <property type="entry name" value="HET DOMAIN-CONTAINING PROTEIN"/>
    <property type="match status" value="1"/>
</dbReference>
<keyword evidence="2" id="KW-1185">Reference proteome</keyword>
<reference evidence="2" key="2">
    <citation type="submission" date="2015-01" db="EMBL/GenBank/DDBJ databases">
        <title>Evolutionary Origins and Diversification of the Mycorrhizal Mutualists.</title>
        <authorList>
            <consortium name="DOE Joint Genome Institute"/>
            <consortium name="Mycorrhizal Genomics Consortium"/>
            <person name="Kohler A."/>
            <person name="Kuo A."/>
            <person name="Nagy L.G."/>
            <person name="Floudas D."/>
            <person name="Copeland A."/>
            <person name="Barry K.W."/>
            <person name="Cichocki N."/>
            <person name="Veneault-Fourrey C."/>
            <person name="LaButti K."/>
            <person name="Lindquist E.A."/>
            <person name="Lipzen A."/>
            <person name="Lundell T."/>
            <person name="Morin E."/>
            <person name="Murat C."/>
            <person name="Riley R."/>
            <person name="Ohm R."/>
            <person name="Sun H."/>
            <person name="Tunlid A."/>
            <person name="Henrissat B."/>
            <person name="Grigoriev I.V."/>
            <person name="Hibbett D.S."/>
            <person name="Martin F."/>
        </authorList>
    </citation>
    <scope>NUCLEOTIDE SEQUENCE [LARGE SCALE GENOMIC DNA]</scope>
    <source>
        <strain evidence="2">Foug A</strain>
    </source>
</reference>
<proteinExistence type="predicted"/>
<dbReference type="EMBL" id="KN822184">
    <property type="protein sequence ID" value="KIM53320.1"/>
    <property type="molecule type" value="Genomic_DNA"/>
</dbReference>
<accession>A0A0C3CXM6</accession>
<name>A0A0C3CXM6_9AGAM</name>
<dbReference type="Proteomes" id="UP000053989">
    <property type="component" value="Unassembled WGS sequence"/>
</dbReference>
<organism evidence="1 2">
    <name type="scientific">Scleroderma citrinum Foug A</name>
    <dbReference type="NCBI Taxonomy" id="1036808"/>
    <lineage>
        <taxon>Eukaryota</taxon>
        <taxon>Fungi</taxon>
        <taxon>Dikarya</taxon>
        <taxon>Basidiomycota</taxon>
        <taxon>Agaricomycotina</taxon>
        <taxon>Agaricomycetes</taxon>
        <taxon>Agaricomycetidae</taxon>
        <taxon>Boletales</taxon>
        <taxon>Sclerodermatineae</taxon>
        <taxon>Sclerodermataceae</taxon>
        <taxon>Scleroderma</taxon>
    </lineage>
</organism>
<dbReference type="InParanoid" id="A0A0C3CXM6"/>
<dbReference type="STRING" id="1036808.A0A0C3CXM6"/>
<evidence type="ECO:0000313" key="1">
    <source>
        <dbReference type="EMBL" id="KIM53320.1"/>
    </source>
</evidence>
<dbReference type="OrthoDB" id="20872at2759"/>
<gene>
    <name evidence="1" type="ORF">SCLCIDRAFT_452546</name>
</gene>
<dbReference type="PANTHER" id="PTHR10622">
    <property type="entry name" value="HET DOMAIN-CONTAINING PROTEIN"/>
    <property type="match status" value="1"/>
</dbReference>
<evidence type="ECO:0000313" key="2">
    <source>
        <dbReference type="Proteomes" id="UP000053989"/>
    </source>
</evidence>
<dbReference type="HOGENOM" id="CLU_093569_0_0_1"/>